<dbReference type="PRINTS" id="PR00038">
    <property type="entry name" value="HTHLUXR"/>
</dbReference>
<evidence type="ECO:0000313" key="6">
    <source>
        <dbReference type="EMBL" id="MDP9765259.1"/>
    </source>
</evidence>
<evidence type="ECO:0000256" key="3">
    <source>
        <dbReference type="PROSITE-ProRule" id="PRU00169"/>
    </source>
</evidence>
<keyword evidence="2 6" id="KW-0238">DNA-binding</keyword>
<dbReference type="Pfam" id="PF00072">
    <property type="entry name" value="Response_reg"/>
    <property type="match status" value="1"/>
</dbReference>
<dbReference type="GO" id="GO:0003677">
    <property type="term" value="F:DNA binding"/>
    <property type="evidence" value="ECO:0007669"/>
    <property type="project" value="UniProtKB-KW"/>
</dbReference>
<dbReference type="SUPFAM" id="SSF52172">
    <property type="entry name" value="CheY-like"/>
    <property type="match status" value="1"/>
</dbReference>
<dbReference type="SMART" id="SM00421">
    <property type="entry name" value="HTH_LUXR"/>
    <property type="match status" value="1"/>
</dbReference>
<dbReference type="PANTHER" id="PTHR43214">
    <property type="entry name" value="TWO-COMPONENT RESPONSE REGULATOR"/>
    <property type="match status" value="1"/>
</dbReference>
<dbReference type="Gene3D" id="3.40.50.2300">
    <property type="match status" value="1"/>
</dbReference>
<reference evidence="6 7" key="1">
    <citation type="submission" date="2023-07" db="EMBL/GenBank/DDBJ databases">
        <title>Genomic Encyclopedia of Type Strains, Phase IV (KMG-IV): sequencing the most valuable type-strain genomes for metagenomic binning, comparative biology and taxonomic classification.</title>
        <authorList>
            <person name="Goeker M."/>
        </authorList>
    </citation>
    <scope>NUCLEOTIDE SEQUENCE [LARGE SCALE GENOMIC DNA]</scope>
    <source>
        <strain evidence="6 7">NIO-1023</strain>
    </source>
</reference>
<evidence type="ECO:0000259" key="4">
    <source>
        <dbReference type="PROSITE" id="PS50043"/>
    </source>
</evidence>
<dbReference type="RefSeq" id="WP_307467017.1">
    <property type="nucleotide sequence ID" value="NZ_JAURUR010000009.1"/>
</dbReference>
<evidence type="ECO:0000256" key="2">
    <source>
        <dbReference type="ARBA" id="ARBA00023125"/>
    </source>
</evidence>
<feature type="domain" description="Response regulatory" evidence="5">
    <location>
        <begin position="3"/>
        <end position="118"/>
    </location>
</feature>
<evidence type="ECO:0000313" key="7">
    <source>
        <dbReference type="Proteomes" id="UP001232163"/>
    </source>
</evidence>
<feature type="modified residue" description="4-aspartylphosphate" evidence="3">
    <location>
        <position position="54"/>
    </location>
</feature>
<dbReference type="CDD" id="cd17535">
    <property type="entry name" value="REC_NarL-like"/>
    <property type="match status" value="1"/>
</dbReference>
<proteinExistence type="predicted"/>
<feature type="domain" description="HTH luxR-type" evidence="4">
    <location>
        <begin position="140"/>
        <end position="205"/>
    </location>
</feature>
<dbReference type="PROSITE" id="PS00622">
    <property type="entry name" value="HTH_LUXR_1"/>
    <property type="match status" value="1"/>
</dbReference>
<dbReference type="EMBL" id="JAURUR010000009">
    <property type="protein sequence ID" value="MDP9765259.1"/>
    <property type="molecule type" value="Genomic_DNA"/>
</dbReference>
<comment type="caution">
    <text evidence="6">The sequence shown here is derived from an EMBL/GenBank/DDBJ whole genome shotgun (WGS) entry which is preliminary data.</text>
</comment>
<dbReference type="Pfam" id="PF00196">
    <property type="entry name" value="GerE"/>
    <property type="match status" value="1"/>
</dbReference>
<dbReference type="PROSITE" id="PS50043">
    <property type="entry name" value="HTH_LUXR_2"/>
    <property type="match status" value="1"/>
</dbReference>
<sequence>MIRIVIVDDQPLVREGLASLLDMEEDVEVVATGANGQEALQLIQQHQPDAVLMDIRMPVMSGTAAAQAIRAGGGPPVILLTTFEEEEDMVAGIQAGAAGFLFKNAEIEEIYSALVEVVGGGRVIHPRVTLALAEALSAPRLPAPEVLTERELEVLKAVASGMGNKLIARKLGISEGTVKTHMSSVLSKLGAANRTDAVRVAWELKLLE</sequence>
<keyword evidence="7" id="KW-1185">Reference proteome</keyword>
<name>A0ABT9MF98_9DEIO</name>
<keyword evidence="1 3" id="KW-0597">Phosphoprotein</keyword>
<protein>
    <submittedName>
        <fullName evidence="6">DNA-binding NarL/FixJ family response regulator</fullName>
    </submittedName>
</protein>
<accession>A0ABT9MF98</accession>
<evidence type="ECO:0000256" key="1">
    <source>
        <dbReference type="ARBA" id="ARBA00022553"/>
    </source>
</evidence>
<gene>
    <name evidence="6" type="ORF">QO006_002707</name>
</gene>
<evidence type="ECO:0000259" key="5">
    <source>
        <dbReference type="PROSITE" id="PS50110"/>
    </source>
</evidence>
<dbReference type="SMART" id="SM00448">
    <property type="entry name" value="REC"/>
    <property type="match status" value="1"/>
</dbReference>
<dbReference type="InterPro" id="IPR016032">
    <property type="entry name" value="Sig_transdc_resp-reg_C-effctor"/>
</dbReference>
<dbReference type="InterPro" id="IPR011006">
    <property type="entry name" value="CheY-like_superfamily"/>
</dbReference>
<dbReference type="PANTHER" id="PTHR43214:SF43">
    <property type="entry name" value="TWO-COMPONENT RESPONSE REGULATOR"/>
    <property type="match status" value="1"/>
</dbReference>
<dbReference type="InterPro" id="IPR039420">
    <property type="entry name" value="WalR-like"/>
</dbReference>
<dbReference type="Proteomes" id="UP001232163">
    <property type="component" value="Unassembled WGS sequence"/>
</dbReference>
<dbReference type="SUPFAM" id="SSF46894">
    <property type="entry name" value="C-terminal effector domain of the bipartite response regulators"/>
    <property type="match status" value="1"/>
</dbReference>
<dbReference type="InterPro" id="IPR001789">
    <property type="entry name" value="Sig_transdc_resp-reg_receiver"/>
</dbReference>
<organism evidence="6 7">
    <name type="scientific">Deinococcus enclensis</name>
    <dbReference type="NCBI Taxonomy" id="1049582"/>
    <lineage>
        <taxon>Bacteria</taxon>
        <taxon>Thermotogati</taxon>
        <taxon>Deinococcota</taxon>
        <taxon>Deinococci</taxon>
        <taxon>Deinococcales</taxon>
        <taxon>Deinococcaceae</taxon>
        <taxon>Deinococcus</taxon>
    </lineage>
</organism>
<dbReference type="CDD" id="cd06170">
    <property type="entry name" value="LuxR_C_like"/>
    <property type="match status" value="1"/>
</dbReference>
<dbReference type="InterPro" id="IPR000792">
    <property type="entry name" value="Tscrpt_reg_LuxR_C"/>
</dbReference>
<dbReference type="PROSITE" id="PS50110">
    <property type="entry name" value="RESPONSE_REGULATORY"/>
    <property type="match status" value="1"/>
</dbReference>
<dbReference type="InterPro" id="IPR058245">
    <property type="entry name" value="NreC/VraR/RcsB-like_REC"/>
</dbReference>